<dbReference type="PROSITE" id="PS50222">
    <property type="entry name" value="EF_HAND_2"/>
    <property type="match status" value="3"/>
</dbReference>
<dbReference type="PROSITE" id="PS00303">
    <property type="entry name" value="S100_CABP"/>
    <property type="match status" value="1"/>
</dbReference>
<dbReference type="GO" id="GO:0043812">
    <property type="term" value="F:phosphatidylinositol-4-phosphate phosphatase activity"/>
    <property type="evidence" value="ECO:0007669"/>
    <property type="project" value="TreeGrafter"/>
</dbReference>
<dbReference type="EC" id="3.1.3.36" evidence="2"/>
<dbReference type="InterPro" id="IPR002048">
    <property type="entry name" value="EF_hand_dom"/>
</dbReference>
<dbReference type="InterPro" id="IPR036691">
    <property type="entry name" value="Endo/exonu/phosph_ase_sf"/>
</dbReference>
<dbReference type="GO" id="GO:0004439">
    <property type="term" value="F:phosphatidylinositol-4,5-bisphosphate 5-phosphatase activity"/>
    <property type="evidence" value="ECO:0007669"/>
    <property type="project" value="UniProtKB-EC"/>
</dbReference>
<dbReference type="SMART" id="SM00054">
    <property type="entry name" value="EFh"/>
    <property type="match status" value="3"/>
</dbReference>
<dbReference type="PROSITE" id="PS50275">
    <property type="entry name" value="SAC"/>
    <property type="match status" value="1"/>
</dbReference>
<evidence type="ECO:0000256" key="4">
    <source>
        <dbReference type="ARBA" id="ARBA00022837"/>
    </source>
</evidence>
<accession>A0A7J6LW98</accession>
<dbReference type="FunFam" id="1.10.238.10:FF:000178">
    <property type="entry name" value="Calmodulin-2 A"/>
    <property type="match status" value="1"/>
</dbReference>
<dbReference type="SUPFAM" id="SSF56219">
    <property type="entry name" value="DNase I-like"/>
    <property type="match status" value="1"/>
</dbReference>
<dbReference type="Pfam" id="PF13833">
    <property type="entry name" value="EF-hand_8"/>
    <property type="match status" value="1"/>
</dbReference>
<dbReference type="InterPro" id="IPR018247">
    <property type="entry name" value="EF_Hand_1_Ca_BS"/>
</dbReference>
<keyword evidence="3" id="KW-0677">Repeat</keyword>
<feature type="domain" description="EF-hand" evidence="5">
    <location>
        <begin position="635"/>
        <end position="670"/>
    </location>
</feature>
<dbReference type="GO" id="GO:0005783">
    <property type="term" value="C:endoplasmic reticulum"/>
    <property type="evidence" value="ECO:0007669"/>
    <property type="project" value="TreeGrafter"/>
</dbReference>
<evidence type="ECO:0000256" key="2">
    <source>
        <dbReference type="ARBA" id="ARBA00013044"/>
    </source>
</evidence>
<dbReference type="Pfam" id="PF02383">
    <property type="entry name" value="Syja_N"/>
    <property type="match status" value="2"/>
</dbReference>
<dbReference type="OrthoDB" id="26525at2759"/>
<reference evidence="7 8" key="1">
    <citation type="submission" date="2020-04" db="EMBL/GenBank/DDBJ databases">
        <title>Perkinsus chesapeaki whole genome sequence.</title>
        <authorList>
            <person name="Bogema D.R."/>
        </authorList>
    </citation>
    <scope>NUCLEOTIDE SEQUENCE [LARGE SCALE GENOMIC DNA]</scope>
    <source>
        <strain evidence="7">ATCC PRA-425</strain>
    </source>
</reference>
<proteinExistence type="inferred from homology"/>
<comment type="caution">
    <text evidence="7">The sequence shown here is derived from an EMBL/GenBank/DDBJ whole genome shotgun (WGS) entry which is preliminary data.</text>
</comment>
<organism evidence="7 8">
    <name type="scientific">Perkinsus chesapeaki</name>
    <name type="common">Clam parasite</name>
    <name type="synonym">Perkinsus andrewsi</name>
    <dbReference type="NCBI Taxonomy" id="330153"/>
    <lineage>
        <taxon>Eukaryota</taxon>
        <taxon>Sar</taxon>
        <taxon>Alveolata</taxon>
        <taxon>Perkinsozoa</taxon>
        <taxon>Perkinsea</taxon>
        <taxon>Perkinsida</taxon>
        <taxon>Perkinsidae</taxon>
        <taxon>Perkinsus</taxon>
    </lineage>
</organism>
<comment type="similarity">
    <text evidence="1">Belongs to the centrin family.</text>
</comment>
<dbReference type="CDD" id="cd00051">
    <property type="entry name" value="EFh"/>
    <property type="match status" value="1"/>
</dbReference>
<evidence type="ECO:0000259" key="6">
    <source>
        <dbReference type="PROSITE" id="PS50275"/>
    </source>
</evidence>
<dbReference type="SUPFAM" id="SSF47473">
    <property type="entry name" value="EF-hand"/>
    <property type="match status" value="1"/>
</dbReference>
<dbReference type="PROSITE" id="PS00018">
    <property type="entry name" value="EF_HAND_1"/>
    <property type="match status" value="3"/>
</dbReference>
<dbReference type="Gene3D" id="3.60.10.10">
    <property type="entry name" value="Endonuclease/exonuclease/phosphatase"/>
    <property type="match status" value="1"/>
</dbReference>
<feature type="domain" description="EF-hand" evidence="5">
    <location>
        <begin position="599"/>
        <end position="634"/>
    </location>
</feature>
<dbReference type="Gene3D" id="1.10.238.10">
    <property type="entry name" value="EF-hand"/>
    <property type="match status" value="2"/>
</dbReference>
<dbReference type="InterPro" id="IPR011992">
    <property type="entry name" value="EF-hand-dom_pair"/>
</dbReference>
<dbReference type="InterPro" id="IPR001751">
    <property type="entry name" value="S100/CaBP7/8-like_CS"/>
</dbReference>
<feature type="domain" description="EF-hand" evidence="5">
    <location>
        <begin position="711"/>
        <end position="741"/>
    </location>
</feature>
<feature type="non-terminal residue" evidence="7">
    <location>
        <position position="741"/>
    </location>
</feature>
<dbReference type="Pfam" id="PF13499">
    <property type="entry name" value="EF-hand_7"/>
    <property type="match status" value="1"/>
</dbReference>
<evidence type="ECO:0000256" key="3">
    <source>
        <dbReference type="ARBA" id="ARBA00022737"/>
    </source>
</evidence>
<keyword evidence="4" id="KW-0106">Calcium</keyword>
<evidence type="ECO:0000313" key="7">
    <source>
        <dbReference type="EMBL" id="KAF4663579.1"/>
    </source>
</evidence>
<dbReference type="PANTHER" id="PTHR45662:SF2">
    <property type="entry name" value="PHOSPHATIDYLINOSITOL-3-PHOSPHATASE SAC1"/>
    <property type="match status" value="1"/>
</dbReference>
<dbReference type="Proteomes" id="UP000591131">
    <property type="component" value="Unassembled WGS sequence"/>
</dbReference>
<keyword evidence="8" id="KW-1185">Reference proteome</keyword>
<evidence type="ECO:0000256" key="1">
    <source>
        <dbReference type="ARBA" id="ARBA00005253"/>
    </source>
</evidence>
<dbReference type="PANTHER" id="PTHR45662">
    <property type="entry name" value="PHOSPHATIDYLINOSITIDE PHOSPHATASE SAC1"/>
    <property type="match status" value="1"/>
</dbReference>
<evidence type="ECO:0000259" key="5">
    <source>
        <dbReference type="PROSITE" id="PS50222"/>
    </source>
</evidence>
<dbReference type="InterPro" id="IPR002013">
    <property type="entry name" value="SAC_dom"/>
</dbReference>
<dbReference type="AlphaFoldDB" id="A0A7J6LW98"/>
<dbReference type="EMBL" id="JAAPAO010000312">
    <property type="protein sequence ID" value="KAF4663579.1"/>
    <property type="molecule type" value="Genomic_DNA"/>
</dbReference>
<sequence>DRIADGKEMMVTQLPSVDSCGTIIQEITVCAILGTIVIGSGSQQTPFLVLVTDAIPICKLPGGHVIMEVTKVSCIPYNPKLSDSAIKEDVTSTSSSDVNAIFALTERVEKRMTQNMLGKDALIPNNNIDLDRWCTVLMQGYVSSPTPLSDYLDAILIGRRSCQRAGTSKDAVLASHTQIRGSVPAFWQQNPSTQQLDITRSKDMTVIAYEKHISDLMKRYGPDGCLFLNLLSSNKGGNEGKLSKVMKDIMASSTSLNSSKIHIIDHDFAKMVKTNDVDSVFNIIIDSSKKWIDEYGWWQIGINGIGSKASRLQTGVVRTNCLDCLDRTNAGQLAISLYIVPKILTSIRQPVSVDVKKVITTLWAQHGDQISMHYTGTGSVLTTLVTQGKCTWQNKVQQKVKSANRYRINNFGTDRDRQTAIDATLKLAKSIPTPTTTTSSSSSTTPIVTTPAASAAARMIDNRIVLGDSTKHIRQSVIRASSMGNVDTRPVNVWVGSWNVNATRVWNVEDLSEWMRLRDDEFFEINDIYVVGMQEFVDLNAKALIKRGFTRVKKKFDGDTEHSVRKAEFATEFNRLLTKGQMMMGIGQEKQQRDNKCEKYIEKCREAFNTFDADGSGTIDTQEMKLLLEAIGENPTEEELFRFMADVDEDGTGEIEFAEFLRAFEKQRGGQNEIEDEADTLDAFVALGGNRDRSGFIDKDKLIKVVKEEFGMTIKIDRLVEELDRDRDGKINFTEFASLFV</sequence>
<name>A0A7J6LW98_PERCH</name>
<protein>
    <recommendedName>
        <fullName evidence="2">phosphoinositide 5-phosphatase</fullName>
        <ecNumber evidence="2">3.1.3.36</ecNumber>
    </recommendedName>
</protein>
<dbReference type="GO" id="GO:0046856">
    <property type="term" value="P:phosphatidylinositol dephosphorylation"/>
    <property type="evidence" value="ECO:0007669"/>
    <property type="project" value="TreeGrafter"/>
</dbReference>
<evidence type="ECO:0000313" key="8">
    <source>
        <dbReference type="Proteomes" id="UP000591131"/>
    </source>
</evidence>
<dbReference type="GO" id="GO:0005509">
    <property type="term" value="F:calcium ion binding"/>
    <property type="evidence" value="ECO:0007669"/>
    <property type="project" value="InterPro"/>
</dbReference>
<feature type="domain" description="SAC" evidence="6">
    <location>
        <begin position="175"/>
        <end position="376"/>
    </location>
</feature>
<gene>
    <name evidence="7" type="ORF">FOL47_005673</name>
</gene>